<name>A0A2K3K8C8_TRIPR</name>
<comment type="caution">
    <text evidence="2">The sequence shown here is derived from an EMBL/GenBank/DDBJ whole genome shotgun (WGS) entry which is preliminary data.</text>
</comment>
<gene>
    <name evidence="2" type="ORF">L195_g061197</name>
</gene>
<dbReference type="SUPFAM" id="SSF56219">
    <property type="entry name" value="DNase I-like"/>
    <property type="match status" value="1"/>
</dbReference>
<reference evidence="2 3" key="1">
    <citation type="journal article" date="2014" name="Am. J. Bot.">
        <title>Genome assembly and annotation for red clover (Trifolium pratense; Fabaceae).</title>
        <authorList>
            <person name="Istvanek J."/>
            <person name="Jaros M."/>
            <person name="Krenek A."/>
            <person name="Repkova J."/>
        </authorList>
    </citation>
    <scope>NUCLEOTIDE SEQUENCE [LARGE SCALE GENOMIC DNA]</scope>
    <source>
        <strain evidence="3">cv. Tatra</strain>
        <tissue evidence="2">Young leaves</tissue>
    </source>
</reference>
<reference evidence="2 3" key="2">
    <citation type="journal article" date="2017" name="Front. Plant Sci.">
        <title>Gene Classification and Mining of Molecular Markers Useful in Red Clover (Trifolium pratense) Breeding.</title>
        <authorList>
            <person name="Istvanek J."/>
            <person name="Dluhosova J."/>
            <person name="Dluhos P."/>
            <person name="Patkova L."/>
            <person name="Nedelnik J."/>
            <person name="Repkova J."/>
        </authorList>
    </citation>
    <scope>NUCLEOTIDE SEQUENCE [LARGE SCALE GENOMIC DNA]</scope>
    <source>
        <strain evidence="3">cv. Tatra</strain>
        <tissue evidence="2">Young leaves</tissue>
    </source>
</reference>
<dbReference type="AlphaFoldDB" id="A0A2K3K8C8"/>
<feature type="non-terminal residue" evidence="2">
    <location>
        <position position="115"/>
    </location>
</feature>
<proteinExistence type="predicted"/>
<evidence type="ECO:0000256" key="1">
    <source>
        <dbReference type="SAM" id="Phobius"/>
    </source>
</evidence>
<protein>
    <submittedName>
        <fullName evidence="2">Uncharacterized protein</fullName>
    </submittedName>
</protein>
<keyword evidence="1" id="KW-0472">Membrane</keyword>
<organism evidence="2 3">
    <name type="scientific">Trifolium pratense</name>
    <name type="common">Red clover</name>
    <dbReference type="NCBI Taxonomy" id="57577"/>
    <lineage>
        <taxon>Eukaryota</taxon>
        <taxon>Viridiplantae</taxon>
        <taxon>Streptophyta</taxon>
        <taxon>Embryophyta</taxon>
        <taxon>Tracheophyta</taxon>
        <taxon>Spermatophyta</taxon>
        <taxon>Magnoliopsida</taxon>
        <taxon>eudicotyledons</taxon>
        <taxon>Gunneridae</taxon>
        <taxon>Pentapetalae</taxon>
        <taxon>rosids</taxon>
        <taxon>fabids</taxon>
        <taxon>Fabales</taxon>
        <taxon>Fabaceae</taxon>
        <taxon>Papilionoideae</taxon>
        <taxon>50 kb inversion clade</taxon>
        <taxon>NPAAA clade</taxon>
        <taxon>Hologalegina</taxon>
        <taxon>IRL clade</taxon>
        <taxon>Trifolieae</taxon>
        <taxon>Trifolium</taxon>
    </lineage>
</organism>
<dbReference type="InterPro" id="IPR036691">
    <property type="entry name" value="Endo/exonu/phosph_ase_sf"/>
</dbReference>
<accession>A0A2K3K8C8</accession>
<keyword evidence="1" id="KW-0812">Transmembrane</keyword>
<keyword evidence="1" id="KW-1133">Transmembrane helix</keyword>
<sequence>MKAISLQLELMLMTLRKQWWWRKTPLITKIVAVLASLSHLYVMMKAFKDFLILAWNVRGFASRKSWNHMHDLVSRYKPDVIFLFETHTMFVSSERFWDREGYEKIEIQEAQGHSG</sequence>
<dbReference type="Gene3D" id="3.60.10.10">
    <property type="entry name" value="Endonuclease/exonuclease/phosphatase"/>
    <property type="match status" value="1"/>
</dbReference>
<dbReference type="EMBL" id="ASHM01148645">
    <property type="protein sequence ID" value="PNX62545.1"/>
    <property type="molecule type" value="Genomic_DNA"/>
</dbReference>
<dbReference type="Proteomes" id="UP000236291">
    <property type="component" value="Unassembled WGS sequence"/>
</dbReference>
<feature type="transmembrane region" description="Helical" evidence="1">
    <location>
        <begin position="20"/>
        <end position="42"/>
    </location>
</feature>
<evidence type="ECO:0000313" key="3">
    <source>
        <dbReference type="Proteomes" id="UP000236291"/>
    </source>
</evidence>
<evidence type="ECO:0000313" key="2">
    <source>
        <dbReference type="EMBL" id="PNX62545.1"/>
    </source>
</evidence>